<dbReference type="SMART" id="SM00354">
    <property type="entry name" value="HTH_LACI"/>
    <property type="match status" value="1"/>
</dbReference>
<dbReference type="PROSITE" id="PS50932">
    <property type="entry name" value="HTH_LACI_2"/>
    <property type="match status" value="1"/>
</dbReference>
<protein>
    <submittedName>
        <fullName evidence="5">LacI family transcriptional regulator</fullName>
    </submittedName>
</protein>
<evidence type="ECO:0000256" key="3">
    <source>
        <dbReference type="ARBA" id="ARBA00023163"/>
    </source>
</evidence>
<dbReference type="Gene3D" id="1.10.260.40">
    <property type="entry name" value="lambda repressor-like DNA-binding domains"/>
    <property type="match status" value="1"/>
</dbReference>
<evidence type="ECO:0000256" key="1">
    <source>
        <dbReference type="ARBA" id="ARBA00023015"/>
    </source>
</evidence>
<dbReference type="Proteomes" id="UP000477722">
    <property type="component" value="Unassembled WGS sequence"/>
</dbReference>
<gene>
    <name evidence="5" type="ORF">G5C65_34985</name>
</gene>
<dbReference type="Pfam" id="PF13377">
    <property type="entry name" value="Peripla_BP_3"/>
    <property type="match status" value="1"/>
</dbReference>
<dbReference type="GO" id="GO:0003700">
    <property type="term" value="F:DNA-binding transcription factor activity"/>
    <property type="evidence" value="ECO:0007669"/>
    <property type="project" value="TreeGrafter"/>
</dbReference>
<dbReference type="InterPro" id="IPR010982">
    <property type="entry name" value="Lambda_DNA-bd_dom_sf"/>
</dbReference>
<organism evidence="5 6">
    <name type="scientific">Streptomyces boncukensis</name>
    <dbReference type="NCBI Taxonomy" id="2711219"/>
    <lineage>
        <taxon>Bacteria</taxon>
        <taxon>Bacillati</taxon>
        <taxon>Actinomycetota</taxon>
        <taxon>Actinomycetes</taxon>
        <taxon>Kitasatosporales</taxon>
        <taxon>Streptomycetaceae</taxon>
        <taxon>Streptomyces</taxon>
    </lineage>
</organism>
<dbReference type="CDD" id="cd01392">
    <property type="entry name" value="HTH_LacI"/>
    <property type="match status" value="1"/>
</dbReference>
<keyword evidence="6" id="KW-1185">Reference proteome</keyword>
<keyword evidence="3" id="KW-0804">Transcription</keyword>
<evidence type="ECO:0000259" key="4">
    <source>
        <dbReference type="PROSITE" id="PS50932"/>
    </source>
</evidence>
<dbReference type="InterPro" id="IPR046335">
    <property type="entry name" value="LacI/GalR-like_sensor"/>
</dbReference>
<accession>A0A6G4X7T4</accession>
<feature type="domain" description="HTH lacI-type" evidence="4">
    <location>
        <begin position="62"/>
        <end position="107"/>
    </location>
</feature>
<evidence type="ECO:0000313" key="6">
    <source>
        <dbReference type="Proteomes" id="UP000477722"/>
    </source>
</evidence>
<dbReference type="InterPro" id="IPR028082">
    <property type="entry name" value="Peripla_BP_I"/>
</dbReference>
<reference evidence="5 6" key="1">
    <citation type="submission" date="2020-02" db="EMBL/GenBank/DDBJ databases">
        <title>Whole-genome analyses of novel actinobacteria.</title>
        <authorList>
            <person name="Sahin N."/>
            <person name="Tatar D."/>
        </authorList>
    </citation>
    <scope>NUCLEOTIDE SEQUENCE [LARGE SCALE GENOMIC DNA]</scope>
    <source>
        <strain evidence="5 6">SB3404</strain>
    </source>
</reference>
<dbReference type="EMBL" id="JAAKZZ010000741">
    <property type="protein sequence ID" value="NGO73448.1"/>
    <property type="molecule type" value="Genomic_DNA"/>
</dbReference>
<keyword evidence="2" id="KW-0238">DNA-binding</keyword>
<dbReference type="AlphaFoldDB" id="A0A6G4X7T4"/>
<dbReference type="InterPro" id="IPR000843">
    <property type="entry name" value="HTH_LacI"/>
</dbReference>
<evidence type="ECO:0000313" key="5">
    <source>
        <dbReference type="EMBL" id="NGO73448.1"/>
    </source>
</evidence>
<name>A0A6G4X7T4_9ACTN</name>
<dbReference type="Gene3D" id="3.40.50.2300">
    <property type="match status" value="2"/>
</dbReference>
<keyword evidence="1" id="KW-0805">Transcription regulation</keyword>
<comment type="caution">
    <text evidence="5">The sequence shown here is derived from an EMBL/GenBank/DDBJ whole genome shotgun (WGS) entry which is preliminary data.</text>
</comment>
<dbReference type="SUPFAM" id="SSF47413">
    <property type="entry name" value="lambda repressor-like DNA-binding domains"/>
    <property type="match status" value="1"/>
</dbReference>
<dbReference type="SUPFAM" id="SSF53822">
    <property type="entry name" value="Periplasmic binding protein-like I"/>
    <property type="match status" value="1"/>
</dbReference>
<proteinExistence type="predicted"/>
<sequence>MSTEISSGSTYRSPIISGWFPGLQRTRRRRSVKRVRLAIPCEERRARVTRTEPGPAGTPTGPTLAVVARAASVSIPTASKVVNGREDVAPDTRRRVTEVLDALGYVRRPRLTPQHPPRLVDLVLHSLDNSWSGAVLRGVQEAAHTAGLEVMISAGLTRTRGGRPQRGWLDRLALRGTSGVLFNLAELTPTHHAWLEQHGIPYAMIDPVVEPPPGVPAVGAANEAGARGAVEHLLALGHVRIAVLGGYRRKQCSGARVAGYRAALAAAGLRVCAEYVRYANFDPALARERTRELFALPEPPTAVFACSDPMALGVCQALAELGLRIPEDVSVVGFDDLPEAEWVTPALTTVRQPLSEMAAAALGQLLRVREGSAGLGRTELSTRLVERSSTAPLRSALV</sequence>
<evidence type="ECO:0000256" key="2">
    <source>
        <dbReference type="ARBA" id="ARBA00023125"/>
    </source>
</evidence>
<dbReference type="Pfam" id="PF00356">
    <property type="entry name" value="LacI"/>
    <property type="match status" value="1"/>
</dbReference>
<dbReference type="GO" id="GO:0000976">
    <property type="term" value="F:transcription cis-regulatory region binding"/>
    <property type="evidence" value="ECO:0007669"/>
    <property type="project" value="TreeGrafter"/>
</dbReference>
<dbReference type="PANTHER" id="PTHR30146">
    <property type="entry name" value="LACI-RELATED TRANSCRIPTIONAL REPRESSOR"/>
    <property type="match status" value="1"/>
</dbReference>
<dbReference type="PANTHER" id="PTHR30146:SF153">
    <property type="entry name" value="LACTOSE OPERON REPRESSOR"/>
    <property type="match status" value="1"/>
</dbReference>